<protein>
    <recommendedName>
        <fullName evidence="8">Gram-positive cocci surface proteins LPxTG domain-containing protein</fullName>
    </recommendedName>
</protein>
<evidence type="ECO:0000256" key="2">
    <source>
        <dbReference type="ARBA" id="ARBA00022525"/>
    </source>
</evidence>
<evidence type="ECO:0000256" key="3">
    <source>
        <dbReference type="ARBA" id="ARBA00022729"/>
    </source>
</evidence>
<feature type="transmembrane region" description="Helical" evidence="6">
    <location>
        <begin position="240"/>
        <end position="260"/>
    </location>
</feature>
<keyword evidence="10" id="KW-1185">Reference proteome</keyword>
<sequence>MKKRTGKIAMLCMSALLFVQAMPVWAAGETEIALNPGKAQEGGQVQVACEITDGREVTNGKIRIHYDASKLTLTADSAGGALSGSLCEVNDCLTGNKEEGEIVAAFASSSPLTEDGSLLDMTFQLADGVKAGDTADIQVDIEELAGDSGDIGHNETHAAAITVEAKGENPDPGGDDKDPSGDDNKNPGGDDNKTPGGDKNDGTDSDGNKGTTPTPTPAKNKKSGTTTTSKSAKTGDDTNMVFPLLGAGAAVAVIAAVTAAKKKKES</sequence>
<keyword evidence="4" id="KW-0572">Peptidoglycan-anchor</keyword>
<evidence type="ECO:0000256" key="7">
    <source>
        <dbReference type="SAM" id="SignalP"/>
    </source>
</evidence>
<evidence type="ECO:0000313" key="10">
    <source>
        <dbReference type="Proteomes" id="UP001600941"/>
    </source>
</evidence>
<dbReference type="CDD" id="cd08547">
    <property type="entry name" value="Type_II_cohesin"/>
    <property type="match status" value="1"/>
</dbReference>
<accession>A0ABQ0C257</accession>
<dbReference type="InterPro" id="IPR019931">
    <property type="entry name" value="LPXTG_anchor"/>
</dbReference>
<evidence type="ECO:0000259" key="8">
    <source>
        <dbReference type="PROSITE" id="PS50847"/>
    </source>
</evidence>
<keyword evidence="1" id="KW-0134">Cell wall</keyword>
<evidence type="ECO:0000256" key="1">
    <source>
        <dbReference type="ARBA" id="ARBA00022512"/>
    </source>
</evidence>
<dbReference type="Gene3D" id="2.60.40.680">
    <property type="match status" value="1"/>
</dbReference>
<comment type="caution">
    <text evidence="9">The sequence shown here is derived from an EMBL/GenBank/DDBJ whole genome shotgun (WGS) entry which is preliminary data.</text>
</comment>
<feature type="compositionally biased region" description="Low complexity" evidence="5">
    <location>
        <begin position="223"/>
        <end position="232"/>
    </location>
</feature>
<dbReference type="Proteomes" id="UP001600941">
    <property type="component" value="Unassembled WGS sequence"/>
</dbReference>
<feature type="compositionally biased region" description="Basic and acidic residues" evidence="5">
    <location>
        <begin position="165"/>
        <end position="202"/>
    </location>
</feature>
<gene>
    <name evidence="9" type="ORF">K340107D12_55030</name>
</gene>
<proteinExistence type="predicted"/>
<evidence type="ECO:0000256" key="4">
    <source>
        <dbReference type="ARBA" id="ARBA00023088"/>
    </source>
</evidence>
<organism evidence="9 10">
    <name type="scientific">Blautia parvula</name>
    <dbReference type="NCBI Taxonomy" id="2877527"/>
    <lineage>
        <taxon>Bacteria</taxon>
        <taxon>Bacillati</taxon>
        <taxon>Bacillota</taxon>
        <taxon>Clostridia</taxon>
        <taxon>Lachnospirales</taxon>
        <taxon>Lachnospiraceae</taxon>
        <taxon>Blautia</taxon>
    </lineage>
</organism>
<keyword evidence="2" id="KW-0964">Secreted</keyword>
<evidence type="ECO:0000256" key="5">
    <source>
        <dbReference type="SAM" id="MobiDB-lite"/>
    </source>
</evidence>
<feature type="region of interest" description="Disordered" evidence="5">
    <location>
        <begin position="163"/>
        <end position="239"/>
    </location>
</feature>
<dbReference type="RefSeq" id="WP_227209967.1">
    <property type="nucleotide sequence ID" value="NZ_BAABZQ010000001.1"/>
</dbReference>
<keyword evidence="3 7" id="KW-0732">Signal</keyword>
<evidence type="ECO:0000256" key="6">
    <source>
        <dbReference type="SAM" id="Phobius"/>
    </source>
</evidence>
<feature type="chain" id="PRO_5045669123" description="Gram-positive cocci surface proteins LPxTG domain-containing protein" evidence="7">
    <location>
        <begin position="27"/>
        <end position="266"/>
    </location>
</feature>
<feature type="domain" description="Gram-positive cocci surface proteins LPxTG" evidence="8">
    <location>
        <begin position="231"/>
        <end position="266"/>
    </location>
</feature>
<keyword evidence="6" id="KW-0472">Membrane</keyword>
<dbReference type="PROSITE" id="PS50847">
    <property type="entry name" value="GRAM_POS_ANCHORING"/>
    <property type="match status" value="1"/>
</dbReference>
<dbReference type="InterPro" id="IPR008965">
    <property type="entry name" value="CBM2/CBM3_carb-bd_dom_sf"/>
</dbReference>
<dbReference type="SUPFAM" id="SSF49384">
    <property type="entry name" value="Carbohydrate-binding domain"/>
    <property type="match status" value="1"/>
</dbReference>
<name>A0ABQ0C257_9FIRM</name>
<dbReference type="NCBIfam" id="TIGR01167">
    <property type="entry name" value="LPXTG_anchor"/>
    <property type="match status" value="1"/>
</dbReference>
<keyword evidence="6" id="KW-1133">Transmembrane helix</keyword>
<feature type="signal peptide" evidence="7">
    <location>
        <begin position="1"/>
        <end position="26"/>
    </location>
</feature>
<keyword evidence="6" id="KW-0812">Transmembrane</keyword>
<reference evidence="9 10" key="1">
    <citation type="submission" date="2024-04" db="EMBL/GenBank/DDBJ databases">
        <title>Defined microbial consortia suppress multidrug-resistant proinflammatory Enterobacteriaceae via ecological control.</title>
        <authorList>
            <person name="Furuichi M."/>
            <person name="Kawaguchi T."/>
            <person name="Pust M."/>
            <person name="Yasuma K."/>
            <person name="Plichta D."/>
            <person name="Hasegawa N."/>
            <person name="Ohya T."/>
            <person name="Bhattarai S."/>
            <person name="Sasajima S."/>
            <person name="Aoto Y."/>
            <person name="Tuganbaev T."/>
            <person name="Yaginuma M."/>
            <person name="Ueda M."/>
            <person name="Okahashi N."/>
            <person name="Amafuji K."/>
            <person name="Kiridooshi Y."/>
            <person name="Sugita K."/>
            <person name="Strazar M."/>
            <person name="Skelly A."/>
            <person name="Suda W."/>
            <person name="Hattori M."/>
            <person name="Nakamoto N."/>
            <person name="Caballero S."/>
            <person name="Norman J."/>
            <person name="Olle B."/>
            <person name="Tanoue T."/>
            <person name="Arita M."/>
            <person name="Bucci V."/>
            <person name="Atarashi K."/>
            <person name="Xavier R."/>
            <person name="Honda K."/>
        </authorList>
    </citation>
    <scope>NUCLEOTIDE SEQUENCE [LARGE SCALE GENOMIC DNA]</scope>
    <source>
        <strain evidence="10">k34-0107-D12</strain>
    </source>
</reference>
<evidence type="ECO:0000313" key="9">
    <source>
        <dbReference type="EMBL" id="GAA6502687.1"/>
    </source>
</evidence>
<dbReference type="EMBL" id="BAABZQ010000001">
    <property type="protein sequence ID" value="GAA6502687.1"/>
    <property type="molecule type" value="Genomic_DNA"/>
</dbReference>